<evidence type="ECO:0000256" key="2">
    <source>
        <dbReference type="SAM" id="Coils"/>
    </source>
</evidence>
<evidence type="ECO:0000313" key="5">
    <source>
        <dbReference type="EMBL" id="MQY44286.1"/>
    </source>
</evidence>
<dbReference type="Gene3D" id="2.40.50.100">
    <property type="match status" value="1"/>
</dbReference>
<sequence length="412" mass="43255">MRIIPILTAGAVSVFLYALVIEREALLAFASGTDTGDAGTATKTSEAAPEAADKDEDRVRVVALRSTARNINSAVVLRGRTAAKRQVEVRAETTARVISAPLRKGKHVHEGEALCKLDTGTRPAELSEAKARLIEAKARHPEAEARLQEAHALLREAQINLTAAEKLSKDGYASETRLAAAEAAERTALASIASAESGLSATAAGIEAAAAGVSAAEKELEHVTILAPFDGLLESDSAELGSLLQPGSLCATVIQLDEIKLVGFVPEAEVDRVTTGAIARAKLASGAEVEGRVTFVSRSADSETRTFEVEITVPNADLSIRDGQTADISIEAPGTKAHLLPQSSLTLNNIGQLGVRLVGQDERVDFMPVTLIGDTTEGVWLSGLPETVSVIIVGQEFVTKGVAVHTTFKEAF</sequence>
<name>A0A844B4I4_9RHOB</name>
<evidence type="ECO:0000256" key="3">
    <source>
        <dbReference type="SAM" id="MobiDB-lite"/>
    </source>
</evidence>
<dbReference type="PANTHER" id="PTHR30469">
    <property type="entry name" value="MULTIDRUG RESISTANCE PROTEIN MDTA"/>
    <property type="match status" value="1"/>
</dbReference>
<feature type="coiled-coil region" evidence="2">
    <location>
        <begin position="126"/>
        <end position="167"/>
    </location>
</feature>
<reference evidence="5 6" key="1">
    <citation type="submission" date="2019-10" db="EMBL/GenBank/DDBJ databases">
        <title>Epibacterium sp. nov., isolated from seawater.</title>
        <authorList>
            <person name="Zhang X."/>
            <person name="Li N."/>
        </authorList>
    </citation>
    <scope>NUCLEOTIDE SEQUENCE [LARGE SCALE GENOMIC DNA]</scope>
    <source>
        <strain evidence="5 6">SM1969</strain>
    </source>
</reference>
<organism evidence="5 6">
    <name type="scientific">Tritonibacter aquimaris</name>
    <dbReference type="NCBI Taxonomy" id="2663379"/>
    <lineage>
        <taxon>Bacteria</taxon>
        <taxon>Pseudomonadati</taxon>
        <taxon>Pseudomonadota</taxon>
        <taxon>Alphaproteobacteria</taxon>
        <taxon>Rhodobacterales</taxon>
        <taxon>Paracoccaceae</taxon>
        <taxon>Tritonibacter</taxon>
    </lineage>
</organism>
<feature type="compositionally biased region" description="Low complexity" evidence="3">
    <location>
        <begin position="36"/>
        <end position="50"/>
    </location>
</feature>
<dbReference type="NCBIfam" id="TIGR01730">
    <property type="entry name" value="RND_mfp"/>
    <property type="match status" value="1"/>
</dbReference>
<comment type="similarity">
    <text evidence="1">Belongs to the membrane fusion protein (MFP) (TC 8.A.1) family.</text>
</comment>
<accession>A0A844B4I4</accession>
<evidence type="ECO:0000313" key="6">
    <source>
        <dbReference type="Proteomes" id="UP000436694"/>
    </source>
</evidence>
<feature type="region of interest" description="Disordered" evidence="3">
    <location>
        <begin position="36"/>
        <end position="55"/>
    </location>
</feature>
<dbReference type="Proteomes" id="UP000436694">
    <property type="component" value="Unassembled WGS sequence"/>
</dbReference>
<protein>
    <submittedName>
        <fullName evidence="5">Efflux RND transporter periplasmic adaptor subunit</fullName>
    </submittedName>
</protein>
<dbReference type="Pfam" id="PF25954">
    <property type="entry name" value="Beta-barrel_RND_2"/>
    <property type="match status" value="1"/>
</dbReference>
<gene>
    <name evidence="5" type="ORF">GG681_16690</name>
</gene>
<dbReference type="GO" id="GO:0015562">
    <property type="term" value="F:efflux transmembrane transporter activity"/>
    <property type="evidence" value="ECO:0007669"/>
    <property type="project" value="TreeGrafter"/>
</dbReference>
<dbReference type="AlphaFoldDB" id="A0A844B4I4"/>
<evidence type="ECO:0000259" key="4">
    <source>
        <dbReference type="Pfam" id="PF25954"/>
    </source>
</evidence>
<keyword evidence="6" id="KW-1185">Reference proteome</keyword>
<dbReference type="Gene3D" id="2.40.420.20">
    <property type="match status" value="1"/>
</dbReference>
<dbReference type="PANTHER" id="PTHR30469:SF29">
    <property type="entry name" value="BLR2860 PROTEIN"/>
    <property type="match status" value="1"/>
</dbReference>
<feature type="domain" description="CusB-like beta-barrel" evidence="4">
    <location>
        <begin position="265"/>
        <end position="332"/>
    </location>
</feature>
<dbReference type="InterPro" id="IPR006143">
    <property type="entry name" value="RND_pump_MFP"/>
</dbReference>
<comment type="caution">
    <text evidence="5">The sequence shown here is derived from an EMBL/GenBank/DDBJ whole genome shotgun (WGS) entry which is preliminary data.</text>
</comment>
<dbReference type="Gene3D" id="2.40.30.170">
    <property type="match status" value="1"/>
</dbReference>
<keyword evidence="2" id="KW-0175">Coiled coil</keyword>
<proteinExistence type="inferred from homology"/>
<dbReference type="RefSeq" id="WP_153549178.1">
    <property type="nucleotide sequence ID" value="NZ_WIXK01000013.1"/>
</dbReference>
<dbReference type="SUPFAM" id="SSF111369">
    <property type="entry name" value="HlyD-like secretion proteins"/>
    <property type="match status" value="1"/>
</dbReference>
<dbReference type="EMBL" id="WIXK01000013">
    <property type="protein sequence ID" value="MQY44286.1"/>
    <property type="molecule type" value="Genomic_DNA"/>
</dbReference>
<dbReference type="Gene3D" id="1.10.287.470">
    <property type="entry name" value="Helix hairpin bin"/>
    <property type="match status" value="1"/>
</dbReference>
<evidence type="ECO:0000256" key="1">
    <source>
        <dbReference type="ARBA" id="ARBA00009477"/>
    </source>
</evidence>
<dbReference type="GO" id="GO:1990281">
    <property type="term" value="C:efflux pump complex"/>
    <property type="evidence" value="ECO:0007669"/>
    <property type="project" value="TreeGrafter"/>
</dbReference>
<dbReference type="InterPro" id="IPR058792">
    <property type="entry name" value="Beta-barrel_RND_2"/>
</dbReference>